<dbReference type="OrthoDB" id="447103at2759"/>
<organism evidence="8">
    <name type="scientific">Oppiella nova</name>
    <dbReference type="NCBI Taxonomy" id="334625"/>
    <lineage>
        <taxon>Eukaryota</taxon>
        <taxon>Metazoa</taxon>
        <taxon>Ecdysozoa</taxon>
        <taxon>Arthropoda</taxon>
        <taxon>Chelicerata</taxon>
        <taxon>Arachnida</taxon>
        <taxon>Acari</taxon>
        <taxon>Acariformes</taxon>
        <taxon>Sarcoptiformes</taxon>
        <taxon>Oribatida</taxon>
        <taxon>Brachypylina</taxon>
        <taxon>Oppioidea</taxon>
        <taxon>Oppiidae</taxon>
        <taxon>Oppiella</taxon>
    </lineage>
</organism>
<feature type="region of interest" description="Disordered" evidence="6">
    <location>
        <begin position="587"/>
        <end position="790"/>
    </location>
</feature>
<protein>
    <recommendedName>
        <fullName evidence="3">N-terminal kinase-like protein</fullName>
    </recommendedName>
    <alternativeName>
        <fullName evidence="4">SCY1-like protein 1</fullName>
    </alternativeName>
</protein>
<dbReference type="Gene3D" id="1.10.510.10">
    <property type="entry name" value="Transferase(Phosphotransferase) domain 1"/>
    <property type="match status" value="1"/>
</dbReference>
<evidence type="ECO:0000256" key="5">
    <source>
        <dbReference type="ARBA" id="ARBA00056114"/>
    </source>
</evidence>
<dbReference type="PANTHER" id="PTHR12984">
    <property type="entry name" value="SCY1-RELATED S/T PROTEIN KINASE-LIKE"/>
    <property type="match status" value="1"/>
</dbReference>
<dbReference type="PROSITE" id="PS50011">
    <property type="entry name" value="PROTEIN_KINASE_DOM"/>
    <property type="match status" value="1"/>
</dbReference>
<dbReference type="Gene3D" id="1.25.10.10">
    <property type="entry name" value="Leucine-rich Repeat Variant"/>
    <property type="match status" value="1"/>
</dbReference>
<feature type="compositionally biased region" description="Polar residues" evidence="6">
    <location>
        <begin position="732"/>
        <end position="741"/>
    </location>
</feature>
<evidence type="ECO:0000313" key="9">
    <source>
        <dbReference type="Proteomes" id="UP000728032"/>
    </source>
</evidence>
<dbReference type="GO" id="GO:0004672">
    <property type="term" value="F:protein kinase activity"/>
    <property type="evidence" value="ECO:0007669"/>
    <property type="project" value="InterPro"/>
</dbReference>
<gene>
    <name evidence="8" type="ORF">ONB1V03_LOCUS6758</name>
</gene>
<dbReference type="Pfam" id="PF00069">
    <property type="entry name" value="Pkinase"/>
    <property type="match status" value="1"/>
</dbReference>
<evidence type="ECO:0000256" key="4">
    <source>
        <dbReference type="ARBA" id="ARBA00042347"/>
    </source>
</evidence>
<dbReference type="EMBL" id="OC917991">
    <property type="protein sequence ID" value="CAD7648442.1"/>
    <property type="molecule type" value="Genomic_DNA"/>
</dbReference>
<dbReference type="SMART" id="SM00220">
    <property type="entry name" value="S_TKc"/>
    <property type="match status" value="1"/>
</dbReference>
<proteinExistence type="inferred from homology"/>
<reference evidence="8" key="1">
    <citation type="submission" date="2020-11" db="EMBL/GenBank/DDBJ databases">
        <authorList>
            <person name="Tran Van P."/>
        </authorList>
    </citation>
    <scope>NUCLEOTIDE SEQUENCE</scope>
</reference>
<dbReference type="InterPro" id="IPR016024">
    <property type="entry name" value="ARM-type_fold"/>
</dbReference>
<feature type="domain" description="Protein kinase" evidence="7">
    <location>
        <begin position="17"/>
        <end position="268"/>
    </location>
</feature>
<keyword evidence="9" id="KW-1185">Reference proteome</keyword>
<dbReference type="InterPro" id="IPR051177">
    <property type="entry name" value="CIK-Related_Protein"/>
</dbReference>
<evidence type="ECO:0000313" key="8">
    <source>
        <dbReference type="EMBL" id="CAD7648442.1"/>
    </source>
</evidence>
<feature type="compositionally biased region" description="Basic and acidic residues" evidence="6">
    <location>
        <begin position="601"/>
        <end position="621"/>
    </location>
</feature>
<sequence length="790" mass="88137">MWSFWSRDPTKDFGYEMQDIVTTDDKSIWCLQNAKKKSSGELVSIFRYELKPSGDNHVDRAKNAVKRLKTLRHPSILTYVDSLESDKYVYVVTEHVVPLEQYLQSISDYTLQQKQLAISWGVLQVAKGLGFLINDCNLSHNNISMPSIYVNSGGVWRIAGLEYVSSNADDSYPPTKALSFQHKYTPPERTDTTRRQSGPKWSADSWGLGCLIWEAFNGLLPEASKLKTLGKIPKSLTTPYKELISNSPGDRLSPTDFVTKCRAANGFFKNNFIDSMLFLEEIQIKDTIEKNRFFTNLDNHLDSFPKDICKNKILPQLVTAFEFSAVGSAILGPLFKIGKSLDEEEYQKKIVPCVVKLFACKDRATRAKLLQQMESFIGYIQPNVVNDSVFPHVCQGFLDSNPVIREQTVKCMLHMASKLNYHNLNEEIIKNFARLQARDEEGGIRTNTTVCLGKVASHLHPQTRQTVLVPSFLRSMRDPFPPARIAGILALSATQNFYSLRECSTRVMPALCHLVMDPEKQVRDQAFKALKGFVSKMEKVSEDPALAEQMEADLNAAGSNVSSTLAASWAGWAVTSLASKFYRTKPSTDLKANTSQSSPPKESKETTGADGRDKSDTDRPHTPHTPSIQKSESGDSQLDFDEEVWGSIDADASHQPNPTARRKSLDGWDDDDQWNGDEFGGEKEAPEKGAKVGPESDDFFDKFTNDSTTAKKTTDSAKNWSKSETKSADLTPDSSDNSKPSEVSGDEQQLKKAEAEQRRAQRSKELAERKAAAGRAAKKGPMKLGAQRIT</sequence>
<evidence type="ECO:0000256" key="3">
    <source>
        <dbReference type="ARBA" id="ARBA00040972"/>
    </source>
</evidence>
<evidence type="ECO:0000256" key="2">
    <source>
        <dbReference type="ARBA" id="ARBA00038349"/>
    </source>
</evidence>
<dbReference type="Gene3D" id="3.30.200.20">
    <property type="entry name" value="Phosphorylase Kinase, domain 1"/>
    <property type="match status" value="1"/>
</dbReference>
<evidence type="ECO:0000259" key="7">
    <source>
        <dbReference type="PROSITE" id="PS50011"/>
    </source>
</evidence>
<comment type="function">
    <text evidence="5">Regulates COPI-mediated retrograde protein traffic at the interface between the Golgi apparatus and the endoplasmic reticulum. Involved in the maintenance of the Golgi apparatus morphology.</text>
</comment>
<dbReference type="PANTHER" id="PTHR12984:SF3">
    <property type="entry name" value="N-TERMINAL KINASE-LIKE PROTEIN"/>
    <property type="match status" value="1"/>
</dbReference>
<accession>A0A7R9QKR0</accession>
<dbReference type="InterPro" id="IPR000719">
    <property type="entry name" value="Prot_kinase_dom"/>
</dbReference>
<dbReference type="GO" id="GO:0005524">
    <property type="term" value="F:ATP binding"/>
    <property type="evidence" value="ECO:0007669"/>
    <property type="project" value="InterPro"/>
</dbReference>
<dbReference type="SUPFAM" id="SSF48371">
    <property type="entry name" value="ARM repeat"/>
    <property type="match status" value="1"/>
</dbReference>
<dbReference type="EMBL" id="CAJPVJ010003166">
    <property type="protein sequence ID" value="CAG2167246.1"/>
    <property type="molecule type" value="Genomic_DNA"/>
</dbReference>
<evidence type="ECO:0000256" key="1">
    <source>
        <dbReference type="ARBA" id="ARBA00022737"/>
    </source>
</evidence>
<comment type="similarity">
    <text evidence="2">Belongs to the protein kinase superfamily.</text>
</comment>
<feature type="compositionally biased region" description="Basic and acidic residues" evidence="6">
    <location>
        <begin position="748"/>
        <end position="771"/>
    </location>
</feature>
<dbReference type="InterPro" id="IPR011989">
    <property type="entry name" value="ARM-like"/>
</dbReference>
<dbReference type="AlphaFoldDB" id="A0A7R9QKR0"/>
<name>A0A7R9QKR0_9ACAR</name>
<dbReference type="Proteomes" id="UP000728032">
    <property type="component" value="Unassembled WGS sequence"/>
</dbReference>
<feature type="compositionally biased region" description="Polar residues" evidence="6">
    <location>
        <begin position="624"/>
        <end position="636"/>
    </location>
</feature>
<dbReference type="InterPro" id="IPR011009">
    <property type="entry name" value="Kinase-like_dom_sf"/>
</dbReference>
<feature type="compositionally biased region" description="Low complexity" evidence="6">
    <location>
        <begin position="705"/>
        <end position="719"/>
    </location>
</feature>
<feature type="compositionally biased region" description="Polar residues" evidence="6">
    <location>
        <begin position="587"/>
        <end position="600"/>
    </location>
</feature>
<dbReference type="InterPro" id="IPR000357">
    <property type="entry name" value="HEAT"/>
</dbReference>
<dbReference type="Pfam" id="PF02985">
    <property type="entry name" value="HEAT"/>
    <property type="match status" value="1"/>
</dbReference>
<keyword evidence="1" id="KW-0677">Repeat</keyword>
<dbReference type="SUPFAM" id="SSF56112">
    <property type="entry name" value="Protein kinase-like (PK-like)"/>
    <property type="match status" value="1"/>
</dbReference>
<evidence type="ECO:0000256" key="6">
    <source>
        <dbReference type="SAM" id="MobiDB-lite"/>
    </source>
</evidence>
<feature type="compositionally biased region" description="Basic and acidic residues" evidence="6">
    <location>
        <begin position="680"/>
        <end position="690"/>
    </location>
</feature>